<dbReference type="InterPro" id="IPR043128">
    <property type="entry name" value="Rev_trsase/Diguanyl_cyclase"/>
</dbReference>
<evidence type="ECO:0000259" key="3">
    <source>
        <dbReference type="PROSITE" id="PS50994"/>
    </source>
</evidence>
<reference evidence="4" key="1">
    <citation type="submission" date="2018-02" db="EMBL/GenBank/DDBJ databases">
        <authorList>
            <person name="Cohen D.B."/>
            <person name="Kent A.D."/>
        </authorList>
    </citation>
    <scope>NUCLEOTIDE SEQUENCE</scope>
</reference>
<dbReference type="Pfam" id="PF00078">
    <property type="entry name" value="RVT_1"/>
    <property type="match status" value="1"/>
</dbReference>
<feature type="region of interest" description="Disordered" evidence="1">
    <location>
        <begin position="1"/>
        <end position="20"/>
    </location>
</feature>
<dbReference type="PROSITE" id="PS50174">
    <property type="entry name" value="G_PATCH"/>
    <property type="match status" value="1"/>
</dbReference>
<evidence type="ECO:0000313" key="4">
    <source>
        <dbReference type="EMBL" id="SPD24393.1"/>
    </source>
</evidence>
<sequence>MKDSRVKDEERKDEEEKAKAAIERSNEFEAFIESFKEKMELMQKAFQKTQGVDDHLATMGGITKEEPLQLPPKFVIPETDRFTKVGDPKQHLRQYLNFVKIKGLNEQQVLKAFPLSLVRSASKWYYTLNMGQTKNWEELVEIFIDQFSYNTMINVTLRDLETTCQRENETFSEFLGLLLVYYNRMFASPIMDFEQLCISGLRIEDAIDNGKLDKREGRISASPKKTFRSSSKTPNIQANINAVQPNQYQYQRPPQHEHQNAYPYPRQSPKPKRHFDPLGAPITKPRLANQPNVHQNSLPNYQRTTPLNQINFIEVLQEDWVLAIDDEAWDDLEGEEEAHNTSYILIWGLIMASQKHRDAIQEALAGKEVPMETTLEQILSIMGVTTNESAIIFTTEDLPPEGGDHNRALYVTIDCMGSKVLKVLVDNRSSINVCPMRTAIKIGLTKGQLTPSSLTVRAYNERRAWMHPLGLVPSTVHQKLKLPWKGGVLTILGDGEISAPVCDIKSNNDIQLRDFEVIKTSSVVIASIMKKMGYQSGMGLGKFNQGIKKLPKVYSQDAKCKYGLGYKEEMGETPKNKHTLNENFVKPREDFPYCGFPEPRGGKADWLTNMVPVPKKDGKVIMCVDFRDLNRACLKDGFPLPQIDVLVDNTTQLTFEDKAPVEDEAPVEDKADEDLMEPMDPEAMKMFIQEKDVFHIEEEFKEDLAAAIVPSDGITSICSKNPKEVKIGSTLSSEKQEELTKLIKEFPKVRPVKQKLRCMKPEWMLKIKEEVVKQLKAGFIKAVSQTDWLTNMVPVPMKDRKVIMCVDFRDLNRACPKDDFPLPQIDVLVDNTVRSALMSFMDGFSRYNQILMAPEDMSKTTFVTEWGIYCYTIMPFGLKNVGATYQRMATALLHDMMHKEEVYIDDMIIKSATRGEHITNLRKFFERIKKYKLRLNPNKCNFGVTDQGGPDQDQSHTRDAAAQDIKGNKRIPGKITIYQKKTIKGRVIVEHCVGHPVREDDLNDDFPDEDFLNVEERITWKIAQNQFADALATLAYLVQIPKNTFVRPIEIKRREAPTHERKVCVLDDEINDGKPWYYDIHNFVKDKVYPEGANRKDRRALRILLGHHGSGLHRTRWPFSVWGIDIIGKITPKASNGHEFILVAIDYFTKWVEATLFSVLKAKYVARFIESNIICHYGVPHEIISDNSMHFEDNLTKLKQINTVRECQGHFERLLSRVGRLPSSQQVGYFISGLRELLRVDVQAFKPTSLSFTVGLAHLYEAKCHSQQLLLLSEENEESLPLSLSTGKTIMKLTPIEFNERRNKDLCFNCDEKFAPKHRCKKLFLIEVSWPDEHEDDSLEYKG</sequence>
<dbReference type="Gene3D" id="3.10.10.10">
    <property type="entry name" value="HIV Type 1 Reverse Transcriptase, subunit A, domain 1"/>
    <property type="match status" value="2"/>
</dbReference>
<dbReference type="InterPro" id="IPR036397">
    <property type="entry name" value="RNaseH_sf"/>
</dbReference>
<dbReference type="Gene3D" id="3.30.420.10">
    <property type="entry name" value="Ribonuclease H-like superfamily/Ribonuclease H"/>
    <property type="match status" value="1"/>
</dbReference>
<dbReference type="GO" id="GO:0003676">
    <property type="term" value="F:nucleic acid binding"/>
    <property type="evidence" value="ECO:0007669"/>
    <property type="project" value="InterPro"/>
</dbReference>
<dbReference type="InterPro" id="IPR000477">
    <property type="entry name" value="RT_dom"/>
</dbReference>
<dbReference type="InterPro" id="IPR012337">
    <property type="entry name" value="RNaseH-like_sf"/>
</dbReference>
<evidence type="ECO:0000256" key="1">
    <source>
        <dbReference type="SAM" id="MobiDB-lite"/>
    </source>
</evidence>
<feature type="domain" description="G-patch" evidence="2">
    <location>
        <begin position="521"/>
        <end position="569"/>
    </location>
</feature>
<dbReference type="InterPro" id="IPR043502">
    <property type="entry name" value="DNA/RNA_pol_sf"/>
</dbReference>
<evidence type="ECO:0000259" key="2">
    <source>
        <dbReference type="PROSITE" id="PS50174"/>
    </source>
</evidence>
<dbReference type="InterPro" id="IPR000467">
    <property type="entry name" value="G_patch_dom"/>
</dbReference>
<proteinExistence type="predicted"/>
<dbReference type="EMBL" id="OIVN01005890">
    <property type="protein sequence ID" value="SPD24393.1"/>
    <property type="molecule type" value="Genomic_DNA"/>
</dbReference>
<name>A0A2N9IK29_FAGSY</name>
<feature type="region of interest" description="Disordered" evidence="1">
    <location>
        <begin position="214"/>
        <end position="233"/>
    </location>
</feature>
<dbReference type="SUPFAM" id="SSF53098">
    <property type="entry name" value="Ribonuclease H-like"/>
    <property type="match status" value="1"/>
</dbReference>
<dbReference type="CDD" id="cd01647">
    <property type="entry name" value="RT_LTR"/>
    <property type="match status" value="1"/>
</dbReference>
<dbReference type="PANTHER" id="PTHR24559">
    <property type="entry name" value="TRANSPOSON TY3-I GAG-POL POLYPROTEIN"/>
    <property type="match status" value="1"/>
</dbReference>
<accession>A0A2N9IK29</accession>
<dbReference type="Pfam" id="PF01585">
    <property type="entry name" value="G-patch"/>
    <property type="match status" value="1"/>
</dbReference>
<dbReference type="PANTHER" id="PTHR24559:SF457">
    <property type="entry name" value="RNA-DIRECTED DNA POLYMERASE HOMOLOG"/>
    <property type="match status" value="1"/>
</dbReference>
<dbReference type="PROSITE" id="PS50994">
    <property type="entry name" value="INTEGRASE"/>
    <property type="match status" value="1"/>
</dbReference>
<gene>
    <name evidence="4" type="ORF">FSB_LOCUS52275</name>
</gene>
<feature type="region of interest" description="Disordered" evidence="1">
    <location>
        <begin position="250"/>
        <end position="279"/>
    </location>
</feature>
<feature type="domain" description="Integrase catalytic" evidence="3">
    <location>
        <begin position="1114"/>
        <end position="1303"/>
    </location>
</feature>
<dbReference type="InterPro" id="IPR001584">
    <property type="entry name" value="Integrase_cat-core"/>
</dbReference>
<evidence type="ECO:0008006" key="5">
    <source>
        <dbReference type="Google" id="ProtNLM"/>
    </source>
</evidence>
<dbReference type="SUPFAM" id="SSF56672">
    <property type="entry name" value="DNA/RNA polymerases"/>
    <property type="match status" value="2"/>
</dbReference>
<dbReference type="Gene3D" id="3.30.70.270">
    <property type="match status" value="1"/>
</dbReference>
<dbReference type="InterPro" id="IPR053134">
    <property type="entry name" value="RNA-dir_DNA_polymerase"/>
</dbReference>
<dbReference type="GO" id="GO:0015074">
    <property type="term" value="P:DNA integration"/>
    <property type="evidence" value="ECO:0007669"/>
    <property type="project" value="InterPro"/>
</dbReference>
<organism evidence="4">
    <name type="scientific">Fagus sylvatica</name>
    <name type="common">Beechnut</name>
    <dbReference type="NCBI Taxonomy" id="28930"/>
    <lineage>
        <taxon>Eukaryota</taxon>
        <taxon>Viridiplantae</taxon>
        <taxon>Streptophyta</taxon>
        <taxon>Embryophyta</taxon>
        <taxon>Tracheophyta</taxon>
        <taxon>Spermatophyta</taxon>
        <taxon>Magnoliopsida</taxon>
        <taxon>eudicotyledons</taxon>
        <taxon>Gunneridae</taxon>
        <taxon>Pentapetalae</taxon>
        <taxon>rosids</taxon>
        <taxon>fabids</taxon>
        <taxon>Fagales</taxon>
        <taxon>Fagaceae</taxon>
        <taxon>Fagus</taxon>
    </lineage>
</organism>
<protein>
    <recommendedName>
        <fullName evidence="5">G-patch domain-containing protein</fullName>
    </recommendedName>
</protein>